<dbReference type="InterPro" id="IPR001611">
    <property type="entry name" value="Leu-rich_rpt"/>
</dbReference>
<evidence type="ECO:0000256" key="2">
    <source>
        <dbReference type="ARBA" id="ARBA00022737"/>
    </source>
</evidence>
<evidence type="ECO:0000313" key="6">
    <source>
        <dbReference type="Proteomes" id="UP000192257"/>
    </source>
</evidence>
<feature type="compositionally biased region" description="Polar residues" evidence="4">
    <location>
        <begin position="582"/>
        <end position="593"/>
    </location>
</feature>
<feature type="region of interest" description="Disordered" evidence="4">
    <location>
        <begin position="531"/>
        <end position="593"/>
    </location>
</feature>
<dbReference type="SUPFAM" id="SSF52075">
    <property type="entry name" value="Outer arm dynein light chain 1"/>
    <property type="match status" value="1"/>
</dbReference>
<dbReference type="VEuPathDB" id="TriTrypDB:TM35_000011820"/>
<name>A0A1X0P904_9TRYP</name>
<feature type="region of interest" description="Disordered" evidence="4">
    <location>
        <begin position="318"/>
        <end position="340"/>
    </location>
</feature>
<feature type="coiled-coil region" evidence="3">
    <location>
        <begin position="396"/>
        <end position="437"/>
    </location>
</feature>
<gene>
    <name evidence="5" type="ORF">TM35_000011820</name>
</gene>
<keyword evidence="6" id="KW-1185">Reference proteome</keyword>
<dbReference type="Proteomes" id="UP000192257">
    <property type="component" value="Unassembled WGS sequence"/>
</dbReference>
<feature type="compositionally biased region" description="Low complexity" evidence="4">
    <location>
        <begin position="322"/>
        <end position="333"/>
    </location>
</feature>
<reference evidence="5 6" key="1">
    <citation type="submission" date="2017-03" db="EMBL/GenBank/DDBJ databases">
        <title>An alternative strategy for trypanosome survival in the mammalian bloodstream revealed through genome and transcriptome analysis of the ubiquitous bovine parasite Trypanosoma (Megatrypanum) theileri.</title>
        <authorList>
            <person name="Kelly S."/>
            <person name="Ivens A."/>
            <person name="Mott A."/>
            <person name="O'Neill E."/>
            <person name="Emms D."/>
            <person name="Macleod O."/>
            <person name="Voorheis P."/>
            <person name="Matthews J."/>
            <person name="Matthews K."/>
            <person name="Carrington M."/>
        </authorList>
    </citation>
    <scope>NUCLEOTIDE SEQUENCE [LARGE SCALE GENOMIC DNA]</scope>
    <source>
        <strain evidence="5">Edinburgh</strain>
    </source>
</reference>
<evidence type="ECO:0000313" key="5">
    <source>
        <dbReference type="EMBL" id="ORC93305.1"/>
    </source>
</evidence>
<protein>
    <submittedName>
        <fullName evidence="5">Putative leucine-rich repeat protein (LRRP)</fullName>
    </submittedName>
</protein>
<keyword evidence="1" id="KW-0433">Leucine-rich repeat</keyword>
<dbReference type="EMBL" id="NBCO01000001">
    <property type="protein sequence ID" value="ORC93305.1"/>
    <property type="molecule type" value="Genomic_DNA"/>
</dbReference>
<dbReference type="RefSeq" id="XP_028887371.1">
    <property type="nucleotide sequence ID" value="XM_029020863.1"/>
</dbReference>
<dbReference type="OrthoDB" id="271226at2759"/>
<dbReference type="GeneID" id="39980643"/>
<evidence type="ECO:0000256" key="3">
    <source>
        <dbReference type="SAM" id="Coils"/>
    </source>
</evidence>
<dbReference type="AlphaFoldDB" id="A0A1X0P904"/>
<evidence type="ECO:0000256" key="4">
    <source>
        <dbReference type="SAM" id="MobiDB-lite"/>
    </source>
</evidence>
<dbReference type="GO" id="GO:0005737">
    <property type="term" value="C:cytoplasm"/>
    <property type="evidence" value="ECO:0007669"/>
    <property type="project" value="TreeGrafter"/>
</dbReference>
<feature type="compositionally biased region" description="Low complexity" evidence="4">
    <location>
        <begin position="531"/>
        <end position="549"/>
    </location>
</feature>
<accession>A0A1X0P904</accession>
<evidence type="ECO:0000256" key="1">
    <source>
        <dbReference type="ARBA" id="ARBA00022614"/>
    </source>
</evidence>
<dbReference type="PROSITE" id="PS51450">
    <property type="entry name" value="LRR"/>
    <property type="match status" value="2"/>
</dbReference>
<proteinExistence type="predicted"/>
<sequence>MYTVVVPAASTTDVHVSGSGRNIREIDLGAVFFTREDKETLSLITSFDLSHNHIEQLHQLDALVSLSRLTASHNKIVMIGSLPVTITQLDVSHNKLQTLDGIGRLPHLRELNVSYNQLHSLNGFTRAQPLQVLRADGNRLVRTAGVEGMTQMRLLSLDHNMIDNANELIFLSSIPSLEMLSLRENPVTSMSGYRALVAHLQPSVLSLDGAPLLRDGEASFLASTIAPEPITNYVPQPTPCIQPRKTETTQVVSTESQSVKNSIAQENGFKKRPVRVPEVTQRLKKSTPTPTPTTTITTVSTSTVPTSSEIVYGENTLVTEGNHPQNHNQNHNQQDQKRPLNSYSEDILKSKPKRFRSLKDQGVSSDMALVNAIKNTVKVSSSPVVESIVDVVPSSSEATERELHETRLHMEELKKENEFLRTRNKSLSEQLKDTRRVISSQLDEINELKVRLGATEASECSLKERLDRIKRNARAVDKRTHDTVDAMVVEQERMKAVYEAQIADLRHQLRRAQHKSSITVTERPALLLRQQQQQQQQQQQKQQQQQQPQVTRNKQVKHSTLIKGVRGLDTSSEVQGSLIDDTPNTAVENDHNSSLLLTTTKSEMNTPNDPSMRRTADVKKLAGELKNWLYAEMAEDARREEEERVLDTLRQSLEREKSMALPHHQCHQEDQQQGELNTLTFSAKPSFESTYYTDKTTMSVENLPSKEEVTKNLTEHVLARTTTNTANTITSTQV</sequence>
<comment type="caution">
    <text evidence="5">The sequence shown here is derived from an EMBL/GenBank/DDBJ whole genome shotgun (WGS) entry which is preliminary data.</text>
</comment>
<dbReference type="STRING" id="67003.A0A1X0P904"/>
<organism evidence="5 6">
    <name type="scientific">Trypanosoma theileri</name>
    <dbReference type="NCBI Taxonomy" id="67003"/>
    <lineage>
        <taxon>Eukaryota</taxon>
        <taxon>Discoba</taxon>
        <taxon>Euglenozoa</taxon>
        <taxon>Kinetoplastea</taxon>
        <taxon>Metakinetoplastina</taxon>
        <taxon>Trypanosomatida</taxon>
        <taxon>Trypanosomatidae</taxon>
        <taxon>Trypanosoma</taxon>
    </lineage>
</organism>
<feature type="compositionally biased region" description="Low complexity" evidence="4">
    <location>
        <begin position="286"/>
        <end position="304"/>
    </location>
</feature>
<feature type="coiled-coil region" evidence="3">
    <location>
        <begin position="631"/>
        <end position="659"/>
    </location>
</feature>
<dbReference type="Gene3D" id="3.80.10.10">
    <property type="entry name" value="Ribonuclease Inhibitor"/>
    <property type="match status" value="1"/>
</dbReference>
<dbReference type="InterPro" id="IPR032675">
    <property type="entry name" value="LRR_dom_sf"/>
</dbReference>
<dbReference type="PANTHER" id="PTHR15454:SF56">
    <property type="entry name" value="PROTEIN PHOSPHATASE 1 REGULATORY SUBUNIT 7-RELATED"/>
    <property type="match status" value="1"/>
</dbReference>
<feature type="region of interest" description="Disordered" evidence="4">
    <location>
        <begin position="278"/>
        <end position="304"/>
    </location>
</feature>
<keyword evidence="3" id="KW-0175">Coiled coil</keyword>
<dbReference type="Pfam" id="PF14580">
    <property type="entry name" value="LRR_9"/>
    <property type="match status" value="1"/>
</dbReference>
<keyword evidence="2" id="KW-0677">Repeat</keyword>
<dbReference type="PANTHER" id="PTHR15454">
    <property type="entry name" value="NISCHARIN RELATED"/>
    <property type="match status" value="1"/>
</dbReference>